<dbReference type="GO" id="GO:0010628">
    <property type="term" value="P:positive regulation of gene expression"/>
    <property type="evidence" value="ECO:0007669"/>
    <property type="project" value="TreeGrafter"/>
</dbReference>
<dbReference type="SUPFAM" id="SSF46785">
    <property type="entry name" value="Winged helix' DNA-binding domain"/>
    <property type="match status" value="1"/>
</dbReference>
<organism evidence="6 7">
    <name type="scientific">Profundibacter amoris</name>
    <dbReference type="NCBI Taxonomy" id="2171755"/>
    <lineage>
        <taxon>Bacteria</taxon>
        <taxon>Pseudomonadati</taxon>
        <taxon>Pseudomonadota</taxon>
        <taxon>Alphaproteobacteria</taxon>
        <taxon>Rhodobacterales</taxon>
        <taxon>Paracoccaceae</taxon>
        <taxon>Profundibacter</taxon>
    </lineage>
</organism>
<dbReference type="PRINTS" id="PR00039">
    <property type="entry name" value="HTHLYSR"/>
</dbReference>
<evidence type="ECO:0000256" key="1">
    <source>
        <dbReference type="ARBA" id="ARBA00009437"/>
    </source>
</evidence>
<gene>
    <name evidence="6" type="ORF">BAR1_16445</name>
</gene>
<keyword evidence="4" id="KW-0804">Transcription</keyword>
<proteinExistence type="inferred from homology"/>
<evidence type="ECO:0000256" key="3">
    <source>
        <dbReference type="ARBA" id="ARBA00023125"/>
    </source>
</evidence>
<dbReference type="GO" id="GO:0003700">
    <property type="term" value="F:DNA-binding transcription factor activity"/>
    <property type="evidence" value="ECO:0007669"/>
    <property type="project" value="InterPro"/>
</dbReference>
<comment type="similarity">
    <text evidence="1">Belongs to the LysR transcriptional regulatory family.</text>
</comment>
<reference evidence="6 7" key="1">
    <citation type="submission" date="2018-09" db="EMBL/GenBank/DDBJ databases">
        <title>Profundibacter amoris BAR1 gen. nov., sp. nov., a new member of the Roseobacter clade isolated at Lokis Castle Vent Field on the Arctic Mid-Oceanic Ridge.</title>
        <authorList>
            <person name="Le Moine Bauer S."/>
            <person name="Sjoeberg A.G."/>
            <person name="L'Haridon S."/>
            <person name="Stokke R."/>
            <person name="Roalkvam I."/>
            <person name="Steen I.H."/>
            <person name="Dahle H."/>
        </authorList>
    </citation>
    <scope>NUCLEOTIDE SEQUENCE [LARGE SCALE GENOMIC DNA]</scope>
    <source>
        <strain evidence="6 7">BAR1</strain>
    </source>
</reference>
<evidence type="ECO:0000313" key="6">
    <source>
        <dbReference type="EMBL" id="AXX99382.1"/>
    </source>
</evidence>
<dbReference type="RefSeq" id="WP_118944034.1">
    <property type="nucleotide sequence ID" value="NZ_CP032125.1"/>
</dbReference>
<name>A0A347UKK4_9RHOB</name>
<keyword evidence="3" id="KW-0238">DNA-binding</keyword>
<dbReference type="GO" id="GO:0043565">
    <property type="term" value="F:sequence-specific DNA binding"/>
    <property type="evidence" value="ECO:0007669"/>
    <property type="project" value="TreeGrafter"/>
</dbReference>
<dbReference type="Pfam" id="PF00126">
    <property type="entry name" value="HTH_1"/>
    <property type="match status" value="1"/>
</dbReference>
<dbReference type="Gene3D" id="3.40.190.290">
    <property type="match status" value="1"/>
</dbReference>
<feature type="domain" description="HTH lysR-type" evidence="5">
    <location>
        <begin position="26"/>
        <end position="63"/>
    </location>
</feature>
<keyword evidence="2" id="KW-0805">Transcription regulation</keyword>
<keyword evidence="7" id="KW-1185">Reference proteome</keyword>
<dbReference type="PANTHER" id="PTHR30427:SF1">
    <property type="entry name" value="TRANSCRIPTIONAL ACTIVATOR PROTEIN LYSR"/>
    <property type="match status" value="1"/>
</dbReference>
<dbReference type="InterPro" id="IPR036390">
    <property type="entry name" value="WH_DNA-bd_sf"/>
</dbReference>
<dbReference type="Pfam" id="PF03466">
    <property type="entry name" value="LysR_substrate"/>
    <property type="match status" value="1"/>
</dbReference>
<evidence type="ECO:0000313" key="7">
    <source>
        <dbReference type="Proteomes" id="UP000261704"/>
    </source>
</evidence>
<dbReference type="AlphaFoldDB" id="A0A347UKK4"/>
<dbReference type="KEGG" id="pamo:BAR1_16445"/>
<dbReference type="PROSITE" id="PS50931">
    <property type="entry name" value="HTH_LYSR"/>
    <property type="match status" value="1"/>
</dbReference>
<dbReference type="PANTHER" id="PTHR30427">
    <property type="entry name" value="TRANSCRIPTIONAL ACTIVATOR PROTEIN LYSR"/>
    <property type="match status" value="1"/>
</dbReference>
<dbReference type="InterPro" id="IPR000847">
    <property type="entry name" value="LysR_HTH_N"/>
</dbReference>
<accession>A0A347UKK4</accession>
<dbReference type="Proteomes" id="UP000261704">
    <property type="component" value="Chromosome"/>
</dbReference>
<evidence type="ECO:0000259" key="5">
    <source>
        <dbReference type="PROSITE" id="PS50931"/>
    </source>
</evidence>
<dbReference type="InterPro" id="IPR005119">
    <property type="entry name" value="LysR_subst-bd"/>
</dbReference>
<dbReference type="SUPFAM" id="SSF53850">
    <property type="entry name" value="Periplasmic binding protein-like II"/>
    <property type="match status" value="1"/>
</dbReference>
<sequence length="301" mass="32771">MRKSWHSLSEYQALRAMMEGNTTASAARRLGLSQSAVSRSLTNLEARIGTTLFERESGRLVPTSAAVRLNSRLDALFQALDSIDGPAETPRENLRLIAPPTFANQFIVGHIASFIKTHPEAFISLEIAISPEVVAGVQADNYDLGIVGVEPTRAGAKLIPFRKATAAVVMSPDHPLAAQAVIRPMDLDGENLIGFNYRHARRAQLDKLLLEVRAYPKVVAEVSSSTAAIDLVRLGVGLAVVNPFPSVQTSAEGVVFRPFASAISYQTYFVAPDHRPLSQTARHFLRHVRLHTPKDAFSEAV</sequence>
<evidence type="ECO:0000256" key="2">
    <source>
        <dbReference type="ARBA" id="ARBA00023015"/>
    </source>
</evidence>
<protein>
    <submittedName>
        <fullName evidence="6">LysR family transcriptional regulator</fullName>
    </submittedName>
</protein>
<evidence type="ECO:0000256" key="4">
    <source>
        <dbReference type="ARBA" id="ARBA00023163"/>
    </source>
</evidence>
<dbReference type="InterPro" id="IPR036388">
    <property type="entry name" value="WH-like_DNA-bd_sf"/>
</dbReference>
<dbReference type="Gene3D" id="1.10.10.10">
    <property type="entry name" value="Winged helix-like DNA-binding domain superfamily/Winged helix DNA-binding domain"/>
    <property type="match status" value="1"/>
</dbReference>
<dbReference type="EMBL" id="CP032125">
    <property type="protein sequence ID" value="AXX99382.1"/>
    <property type="molecule type" value="Genomic_DNA"/>
</dbReference>
<dbReference type="OrthoDB" id="8479870at2"/>